<keyword evidence="1" id="KW-0472">Membrane</keyword>
<name>A0A5C8NU34_9BURK</name>
<evidence type="ECO:0000256" key="1">
    <source>
        <dbReference type="SAM" id="Phobius"/>
    </source>
</evidence>
<proteinExistence type="predicted"/>
<accession>A0A5C8NU34</accession>
<feature type="transmembrane region" description="Helical" evidence="1">
    <location>
        <begin position="83"/>
        <end position="105"/>
    </location>
</feature>
<dbReference type="RefSeq" id="WP_147704924.1">
    <property type="nucleotide sequence ID" value="NZ_VDUY01000005.1"/>
</dbReference>
<evidence type="ECO:0000313" key="2">
    <source>
        <dbReference type="EMBL" id="TXL64675.1"/>
    </source>
</evidence>
<protein>
    <submittedName>
        <fullName evidence="2">Uncharacterized protein</fullName>
    </submittedName>
</protein>
<comment type="caution">
    <text evidence="2">The sequence shown here is derived from an EMBL/GenBank/DDBJ whole genome shotgun (WGS) entry which is preliminary data.</text>
</comment>
<dbReference type="Proteomes" id="UP000321548">
    <property type="component" value="Unassembled WGS sequence"/>
</dbReference>
<dbReference type="EMBL" id="VDUY01000005">
    <property type="protein sequence ID" value="TXL64675.1"/>
    <property type="molecule type" value="Genomic_DNA"/>
</dbReference>
<dbReference type="AlphaFoldDB" id="A0A5C8NU34"/>
<evidence type="ECO:0000313" key="3">
    <source>
        <dbReference type="Proteomes" id="UP000321548"/>
    </source>
</evidence>
<feature type="transmembrane region" description="Helical" evidence="1">
    <location>
        <begin position="45"/>
        <end position="63"/>
    </location>
</feature>
<keyword evidence="3" id="KW-1185">Reference proteome</keyword>
<keyword evidence="1" id="KW-1133">Transmembrane helix</keyword>
<gene>
    <name evidence="2" type="ORF">FHP08_13085</name>
</gene>
<keyword evidence="1" id="KW-0812">Transmembrane</keyword>
<reference evidence="2 3" key="1">
    <citation type="submission" date="2019-06" db="EMBL/GenBank/DDBJ databases">
        <title>Quisquiliibacterium sp. nov., isolated from a maize field.</title>
        <authorList>
            <person name="Lin S.-Y."/>
            <person name="Tsai C.-F."/>
            <person name="Young C.-C."/>
        </authorList>
    </citation>
    <scope>NUCLEOTIDE SEQUENCE [LARGE SCALE GENOMIC DNA]</scope>
    <source>
        <strain evidence="2 3">CC-CFT501</strain>
    </source>
</reference>
<organism evidence="2 3">
    <name type="scientific">Zeimonas arvi</name>
    <dbReference type="NCBI Taxonomy" id="2498847"/>
    <lineage>
        <taxon>Bacteria</taxon>
        <taxon>Pseudomonadati</taxon>
        <taxon>Pseudomonadota</taxon>
        <taxon>Betaproteobacteria</taxon>
        <taxon>Burkholderiales</taxon>
        <taxon>Burkholderiaceae</taxon>
        <taxon>Zeimonas</taxon>
    </lineage>
</organism>
<sequence length="109" mass="11199">MYEIWLALNIVFELALAHKGLVIGYLAALLALLLAARSGAWRRGLPLAVALGLLVAMAAFALLPSLTASSFGNVAYWIDWANLAAIALGIGGGAALLAWPLAALAKTGS</sequence>
<feature type="transmembrane region" description="Helical" evidence="1">
    <location>
        <begin position="6"/>
        <end position="33"/>
    </location>
</feature>